<dbReference type="Gramene" id="PUZ59469">
    <property type="protein sequence ID" value="PUZ59469"/>
    <property type="gene ID" value="GQ55_4G044300"/>
</dbReference>
<accession>A0A2T7DV78</accession>
<organism evidence="2 3">
    <name type="scientific">Panicum hallii var. hallii</name>
    <dbReference type="NCBI Taxonomy" id="1504633"/>
    <lineage>
        <taxon>Eukaryota</taxon>
        <taxon>Viridiplantae</taxon>
        <taxon>Streptophyta</taxon>
        <taxon>Embryophyta</taxon>
        <taxon>Tracheophyta</taxon>
        <taxon>Spermatophyta</taxon>
        <taxon>Magnoliopsida</taxon>
        <taxon>Liliopsida</taxon>
        <taxon>Poales</taxon>
        <taxon>Poaceae</taxon>
        <taxon>PACMAD clade</taxon>
        <taxon>Panicoideae</taxon>
        <taxon>Panicodae</taxon>
        <taxon>Paniceae</taxon>
        <taxon>Panicinae</taxon>
        <taxon>Panicum</taxon>
        <taxon>Panicum sect. Panicum</taxon>
    </lineage>
</organism>
<evidence type="ECO:0000313" key="2">
    <source>
        <dbReference type="EMBL" id="PUZ59469.1"/>
    </source>
</evidence>
<dbReference type="EMBL" id="CM009752">
    <property type="protein sequence ID" value="PUZ59469.1"/>
    <property type="molecule type" value="Genomic_DNA"/>
</dbReference>
<sequence length="42" mass="4331">MHGARARLTRSASQRPREGRPSDRLALVAGHTAGSPATSCSG</sequence>
<feature type="region of interest" description="Disordered" evidence="1">
    <location>
        <begin position="1"/>
        <end position="42"/>
    </location>
</feature>
<protein>
    <submittedName>
        <fullName evidence="2">Uncharacterized protein</fullName>
    </submittedName>
</protein>
<evidence type="ECO:0000313" key="3">
    <source>
        <dbReference type="Proteomes" id="UP000244336"/>
    </source>
</evidence>
<keyword evidence="3" id="KW-1185">Reference proteome</keyword>
<evidence type="ECO:0000256" key="1">
    <source>
        <dbReference type="SAM" id="MobiDB-lite"/>
    </source>
</evidence>
<dbReference type="AlphaFoldDB" id="A0A2T7DV78"/>
<reference evidence="2 3" key="1">
    <citation type="submission" date="2018-04" db="EMBL/GenBank/DDBJ databases">
        <title>WGS assembly of Panicum hallii var. hallii HAL2.</title>
        <authorList>
            <person name="Lovell J."/>
            <person name="Jenkins J."/>
            <person name="Lowry D."/>
            <person name="Mamidi S."/>
            <person name="Sreedasyam A."/>
            <person name="Weng X."/>
            <person name="Barry K."/>
            <person name="Bonette J."/>
            <person name="Campitelli B."/>
            <person name="Daum C."/>
            <person name="Gordon S."/>
            <person name="Gould B."/>
            <person name="Lipzen A."/>
            <person name="MacQueen A."/>
            <person name="Palacio-Mejia J."/>
            <person name="Plott C."/>
            <person name="Shakirov E."/>
            <person name="Shu S."/>
            <person name="Yoshinaga Y."/>
            <person name="Zane M."/>
            <person name="Rokhsar D."/>
            <person name="Grimwood J."/>
            <person name="Schmutz J."/>
            <person name="Juenger T."/>
        </authorList>
    </citation>
    <scope>NUCLEOTIDE SEQUENCE [LARGE SCALE GENOMIC DNA]</scope>
    <source>
        <strain evidence="3">cv. HAL2</strain>
    </source>
</reference>
<gene>
    <name evidence="2" type="ORF">GQ55_4G044300</name>
</gene>
<proteinExistence type="predicted"/>
<dbReference type="Proteomes" id="UP000244336">
    <property type="component" value="Chromosome 4"/>
</dbReference>
<name>A0A2T7DV78_9POAL</name>